<dbReference type="InterPro" id="IPR036236">
    <property type="entry name" value="Znf_C2H2_sf"/>
</dbReference>
<dbReference type="GeneID" id="11532320"/>
<feature type="compositionally biased region" description="Polar residues" evidence="11">
    <location>
        <begin position="475"/>
        <end position="496"/>
    </location>
</feature>
<dbReference type="OrthoDB" id="3437960at2759"/>
<dbReference type="InterPro" id="IPR013087">
    <property type="entry name" value="Znf_C2H2_type"/>
</dbReference>
<evidence type="ECO:0000256" key="2">
    <source>
        <dbReference type="ARBA" id="ARBA00022723"/>
    </source>
</evidence>
<keyword evidence="2" id="KW-0479">Metal-binding</keyword>
<keyword evidence="5" id="KW-0862">Zinc</keyword>
<evidence type="ECO:0000256" key="3">
    <source>
        <dbReference type="ARBA" id="ARBA00022737"/>
    </source>
</evidence>
<feature type="region of interest" description="Disordered" evidence="11">
    <location>
        <begin position="217"/>
        <end position="236"/>
    </location>
</feature>
<dbReference type="RefSeq" id="XP_003683671.1">
    <property type="nucleotide sequence ID" value="XM_003683623.1"/>
</dbReference>
<evidence type="ECO:0000256" key="1">
    <source>
        <dbReference type="ARBA" id="ARBA00004123"/>
    </source>
</evidence>
<dbReference type="PROSITE" id="PS00028">
    <property type="entry name" value="ZINC_FINGER_C2H2_1"/>
    <property type="match status" value="2"/>
</dbReference>
<dbReference type="PANTHER" id="PTHR19818">
    <property type="entry name" value="ZINC FINGER PROTEIN ZIC AND GLI"/>
    <property type="match status" value="1"/>
</dbReference>
<dbReference type="KEGG" id="tpf:TPHA_0A01540"/>
<evidence type="ECO:0000256" key="11">
    <source>
        <dbReference type="SAM" id="MobiDB-lite"/>
    </source>
</evidence>
<dbReference type="GO" id="GO:0005634">
    <property type="term" value="C:nucleus"/>
    <property type="evidence" value="ECO:0007669"/>
    <property type="project" value="UniProtKB-SubCell"/>
</dbReference>
<dbReference type="GO" id="GO:0000981">
    <property type="term" value="F:DNA-binding transcription factor activity, RNA polymerase II-specific"/>
    <property type="evidence" value="ECO:0007669"/>
    <property type="project" value="TreeGrafter"/>
</dbReference>
<dbReference type="HOGENOM" id="CLU_021006_0_0_1"/>
<dbReference type="FunFam" id="3.30.160.60:FF:001752">
    <property type="entry name" value="Transcriptional factor SWI5"/>
    <property type="match status" value="1"/>
</dbReference>
<evidence type="ECO:0000256" key="8">
    <source>
        <dbReference type="ARBA" id="ARBA00023242"/>
    </source>
</evidence>
<dbReference type="PROSITE" id="PS50157">
    <property type="entry name" value="ZINC_FINGER_C2H2_2"/>
    <property type="match status" value="2"/>
</dbReference>
<dbReference type="SMART" id="SM00355">
    <property type="entry name" value="ZnF_C2H2"/>
    <property type="match status" value="2"/>
</dbReference>
<keyword evidence="8" id="KW-0539">Nucleus</keyword>
<dbReference type="GO" id="GO:0000978">
    <property type="term" value="F:RNA polymerase II cis-regulatory region sequence-specific DNA binding"/>
    <property type="evidence" value="ECO:0007669"/>
    <property type="project" value="UniProtKB-ARBA"/>
</dbReference>
<evidence type="ECO:0000313" key="14">
    <source>
        <dbReference type="Proteomes" id="UP000005666"/>
    </source>
</evidence>
<dbReference type="GO" id="GO:0008270">
    <property type="term" value="F:zinc ion binding"/>
    <property type="evidence" value="ECO:0007669"/>
    <property type="project" value="UniProtKB-KW"/>
</dbReference>
<feature type="region of interest" description="Disordered" evidence="11">
    <location>
        <begin position="696"/>
        <end position="726"/>
    </location>
</feature>
<feature type="region of interest" description="Disordered" evidence="11">
    <location>
        <begin position="468"/>
        <end position="514"/>
    </location>
</feature>
<evidence type="ECO:0000256" key="4">
    <source>
        <dbReference type="ARBA" id="ARBA00022771"/>
    </source>
</evidence>
<evidence type="ECO:0000256" key="6">
    <source>
        <dbReference type="ARBA" id="ARBA00023015"/>
    </source>
</evidence>
<gene>
    <name evidence="13" type="primary">TPHA0A01540</name>
    <name evidence="13" type="ordered locus">TPHA_0A01540</name>
</gene>
<keyword evidence="10" id="KW-0175">Coiled coil</keyword>
<dbReference type="PANTHER" id="PTHR19818:SF144">
    <property type="entry name" value="METALLOTHIONEIN EXPRESSION ACTIVATOR-RELATED"/>
    <property type="match status" value="1"/>
</dbReference>
<dbReference type="SUPFAM" id="SSF57667">
    <property type="entry name" value="beta-beta-alpha zinc fingers"/>
    <property type="match status" value="1"/>
</dbReference>
<dbReference type="Gene3D" id="3.30.160.60">
    <property type="entry name" value="Classic Zinc Finger"/>
    <property type="match status" value="2"/>
</dbReference>
<dbReference type="eggNOG" id="KOG1721">
    <property type="taxonomic scope" value="Eukaryota"/>
</dbReference>
<keyword evidence="3" id="KW-0677">Repeat</keyword>
<feature type="coiled-coil region" evidence="10">
    <location>
        <begin position="168"/>
        <end position="212"/>
    </location>
</feature>
<keyword evidence="7" id="KW-0804">Transcription</keyword>
<keyword evidence="14" id="KW-1185">Reference proteome</keyword>
<dbReference type="Proteomes" id="UP000005666">
    <property type="component" value="Chromosome 1"/>
</dbReference>
<reference evidence="13 14" key="1">
    <citation type="journal article" date="2011" name="Proc. Natl. Acad. Sci. U.S.A.">
        <title>Evolutionary erosion of yeast sex chromosomes by mating-type switching accidents.</title>
        <authorList>
            <person name="Gordon J.L."/>
            <person name="Armisen D."/>
            <person name="Proux-Wera E."/>
            <person name="Oheigeartaigh S.S."/>
            <person name="Byrne K.P."/>
            <person name="Wolfe K.H."/>
        </authorList>
    </citation>
    <scope>NUCLEOTIDE SEQUENCE [LARGE SCALE GENOMIC DNA]</scope>
    <source>
        <strain evidence="14">ATCC 24235 / CBS 4417 / NBRC 1672 / NRRL Y-8282 / UCD 70-5</strain>
    </source>
</reference>
<dbReference type="FunFam" id="3.30.160.60:FF:000125">
    <property type="entry name" value="Putative zinc finger protein 143"/>
    <property type="match status" value="1"/>
</dbReference>
<comment type="subcellular location">
    <subcellularLocation>
        <location evidence="1">Nucleus</location>
    </subcellularLocation>
</comment>
<feature type="domain" description="C2H2-type" evidence="12">
    <location>
        <begin position="580"/>
        <end position="609"/>
    </location>
</feature>
<name>G8BMV9_TETPH</name>
<evidence type="ECO:0000256" key="7">
    <source>
        <dbReference type="ARBA" id="ARBA00023163"/>
    </source>
</evidence>
<dbReference type="AlphaFoldDB" id="G8BMV9"/>
<dbReference type="STRING" id="1071381.G8BMV9"/>
<evidence type="ECO:0000313" key="13">
    <source>
        <dbReference type="EMBL" id="CCE61237.1"/>
    </source>
</evidence>
<sequence>MESNTWNVNPTDILNNDNHYKTGQLEDNAKFSNHDLEQEETYRNYLDLTYENMDNVLSQKLNDLDIPLVPTNAQNDITLNFDDDFNWNQLKIDESTSTTVAPTYNNNTRQHKRGMSGTAIFGFANHTKELSISNNNFEYPIDSGNHYEPHQQNSNDSMVIGQQLLKQQEQLKMALDKQKEMNIQLEQQLLENRKQQEQLQNALAQQQMVTNNLVINSPSKSPSHTAHTPRSTRVSNDNAIIITSNSKSGKFEFPAPQNPTTMMISPPLSNTPFNGSPTNNRRNRSFMHGFQSNTESDLLNINSNQNYDYSKELNTPNLTNGSTMNNSRQSNTLHYKKESNYSTTSTIPQYTDEDTSDSEYMKSMGLGIQVDSRAIQNNLKFKGSQKLDMLPTIAGSNQNTPVKVQPPQKYKFQHTPIKQQQYSNTQFTENKDNINDNFKNDMKPTNIFSQRNRTPQLALSSHIKSVDDSARSDIYGTSPSNGSNLQFKTFETPSPSHKQDDNKGFTGYDGNMSRSVVNLDNTPVKITTKPTTLPRGSIDIYVKELPDKTFVCLYQGCQKSFKRRYNVRSHIQTHLEDRPYTCDYEGCEKSFVRNHDLIRHRKRHDERNIVCPCGQKFANQKSMENHKNNNICIGGTNLQKSVTKTSPKKYQGNRPGNNNIIINSPVKEAVTSEVTADYVIKKMEQQLKQEMANNGFLEPPPIVGSETTKIGSNTTTKTLISPSPSTGLSDLGSPFLGFSDIAKTIT</sequence>
<evidence type="ECO:0000256" key="9">
    <source>
        <dbReference type="PROSITE-ProRule" id="PRU00042"/>
    </source>
</evidence>
<dbReference type="InterPro" id="IPR050329">
    <property type="entry name" value="GLI_C2H2-zinc-finger"/>
</dbReference>
<proteinExistence type="predicted"/>
<dbReference type="OMA" id="FQHTPTK"/>
<protein>
    <recommendedName>
        <fullName evidence="12">C2H2-type domain-containing protein</fullName>
    </recommendedName>
</protein>
<dbReference type="GO" id="GO:0045944">
    <property type="term" value="P:positive regulation of transcription by RNA polymerase II"/>
    <property type="evidence" value="ECO:0007669"/>
    <property type="project" value="UniProtKB-ARBA"/>
</dbReference>
<evidence type="ECO:0000256" key="5">
    <source>
        <dbReference type="ARBA" id="ARBA00022833"/>
    </source>
</evidence>
<organism evidence="13 14">
    <name type="scientific">Tetrapisispora phaffii (strain ATCC 24235 / CBS 4417 / NBRC 1672 / NRRL Y-8282 / UCD 70-5)</name>
    <name type="common">Yeast</name>
    <name type="synonym">Fabospora phaffii</name>
    <dbReference type="NCBI Taxonomy" id="1071381"/>
    <lineage>
        <taxon>Eukaryota</taxon>
        <taxon>Fungi</taxon>
        <taxon>Dikarya</taxon>
        <taxon>Ascomycota</taxon>
        <taxon>Saccharomycotina</taxon>
        <taxon>Saccharomycetes</taxon>
        <taxon>Saccharomycetales</taxon>
        <taxon>Saccharomycetaceae</taxon>
        <taxon>Tetrapisispora</taxon>
    </lineage>
</organism>
<keyword evidence="4 9" id="KW-0863">Zinc-finger</keyword>
<feature type="domain" description="C2H2-type" evidence="12">
    <location>
        <begin position="550"/>
        <end position="579"/>
    </location>
</feature>
<evidence type="ECO:0000256" key="10">
    <source>
        <dbReference type="SAM" id="Coils"/>
    </source>
</evidence>
<evidence type="ECO:0000259" key="12">
    <source>
        <dbReference type="PROSITE" id="PS50157"/>
    </source>
</evidence>
<accession>G8BMV9</accession>
<dbReference type="Pfam" id="PF00096">
    <property type="entry name" value="zf-C2H2"/>
    <property type="match status" value="2"/>
</dbReference>
<keyword evidence="6" id="KW-0805">Transcription regulation</keyword>
<dbReference type="EMBL" id="HE612856">
    <property type="protein sequence ID" value="CCE61237.1"/>
    <property type="molecule type" value="Genomic_DNA"/>
</dbReference>
<feature type="compositionally biased region" description="Low complexity" evidence="11">
    <location>
        <begin position="707"/>
        <end position="718"/>
    </location>
</feature>